<dbReference type="GO" id="GO:0009116">
    <property type="term" value="P:nucleoside metabolic process"/>
    <property type="evidence" value="ECO:0007669"/>
    <property type="project" value="InterPro"/>
</dbReference>
<dbReference type="GO" id="GO:0051539">
    <property type="term" value="F:4 iron, 4 sulfur cluster binding"/>
    <property type="evidence" value="ECO:0007669"/>
    <property type="project" value="TreeGrafter"/>
</dbReference>
<accession>R9R9U1</accession>
<dbReference type="SUPFAM" id="SSF53167">
    <property type="entry name" value="Purine and uridine phosphorylases"/>
    <property type="match status" value="1"/>
</dbReference>
<dbReference type="EMBL" id="CP003723">
    <property type="protein sequence ID" value="AGM23576.1"/>
    <property type="molecule type" value="Genomic_DNA"/>
</dbReference>
<dbReference type="GO" id="GO:0042601">
    <property type="term" value="C:endospore-forming forespore"/>
    <property type="evidence" value="ECO:0007669"/>
    <property type="project" value="TreeGrafter"/>
</dbReference>
<proteinExistence type="predicted"/>
<dbReference type="InterPro" id="IPR049539">
    <property type="entry name" value="SPL"/>
</dbReference>
<evidence type="ECO:0000313" key="1">
    <source>
        <dbReference type="EMBL" id="AGM23576.1"/>
    </source>
</evidence>
<protein>
    <recommendedName>
        <fullName evidence="3">Adenosylhomocysteine nucleosidase</fullName>
    </recommendedName>
</protein>
<dbReference type="KEGG" id="fus:HMPREF0409_00604"/>
<dbReference type="HOGENOM" id="CLU_1756170_0_0_0"/>
<organism evidence="1 2">
    <name type="scientific">Fusobacterium animalis 4_8</name>
    <dbReference type="NCBI Taxonomy" id="469607"/>
    <lineage>
        <taxon>Bacteria</taxon>
        <taxon>Fusobacteriati</taxon>
        <taxon>Fusobacteriota</taxon>
        <taxon>Fusobacteriia</taxon>
        <taxon>Fusobacteriales</taxon>
        <taxon>Fusobacteriaceae</taxon>
        <taxon>Fusobacterium</taxon>
    </lineage>
</organism>
<evidence type="ECO:0008006" key="3">
    <source>
        <dbReference type="Google" id="ProtNLM"/>
    </source>
</evidence>
<dbReference type="PANTHER" id="PTHR37822">
    <property type="entry name" value="SPORE PHOTOPRODUCT LYASE-RELATED"/>
    <property type="match status" value="1"/>
</dbReference>
<dbReference type="PATRIC" id="fig|469607.3.peg.1133"/>
<dbReference type="InterPro" id="IPR035994">
    <property type="entry name" value="Nucleoside_phosphorylase_sf"/>
</dbReference>
<dbReference type="GO" id="GO:0003913">
    <property type="term" value="F:DNA photolyase activity"/>
    <property type="evidence" value="ECO:0007669"/>
    <property type="project" value="TreeGrafter"/>
</dbReference>
<reference evidence="1 2" key="1">
    <citation type="submission" date="2012-07" db="EMBL/GenBank/DDBJ databases">
        <title>The Genome Sequence of Fusobacterium sp. 4_8.</title>
        <authorList>
            <consortium name="The Broad Institute Genome Sequencing Platform"/>
            <person name="Earl A."/>
            <person name="Ward D."/>
            <person name="Feldgarden M."/>
            <person name="Gevers D."/>
            <person name="Sibley C.D."/>
            <person name="White A.P."/>
            <person name="Crowley S."/>
            <person name="Surette M."/>
            <person name="Strauss J.C."/>
            <person name="Ambrose C.E."/>
            <person name="Allen-Vercoe E."/>
            <person name="Walker B."/>
            <person name="Young S.K."/>
            <person name="Zeng Q."/>
            <person name="Gargeya S."/>
            <person name="Fitzgerald M."/>
            <person name="Haas B."/>
            <person name="Abouelleil A."/>
            <person name="Alvarado L."/>
            <person name="Arachchi H.M."/>
            <person name="Berlin A.M."/>
            <person name="Chapman S.B."/>
            <person name="Goldberg J."/>
            <person name="Griggs A."/>
            <person name="Gujja S."/>
            <person name="Hansen M."/>
            <person name="Howarth C."/>
            <person name="Imamovic A."/>
            <person name="Larimer J."/>
            <person name="McCowen C."/>
            <person name="Montmayeur A."/>
            <person name="Murphy C."/>
            <person name="Neiman D."/>
            <person name="Pearson M."/>
            <person name="Priest M."/>
            <person name="Roberts A."/>
            <person name="Saif S."/>
            <person name="Shea T."/>
            <person name="Sisk P."/>
            <person name="Sykes S."/>
            <person name="Wortman J."/>
            <person name="Nusbaum C."/>
            <person name="Birren B."/>
        </authorList>
    </citation>
    <scope>NUCLEOTIDE SEQUENCE [LARGE SCALE GENOMIC DNA]</scope>
    <source>
        <strain evidence="1 2">4_8</strain>
    </source>
</reference>
<evidence type="ECO:0000313" key="2">
    <source>
        <dbReference type="Proteomes" id="UP000014361"/>
    </source>
</evidence>
<name>R9R9U1_9FUSO</name>
<gene>
    <name evidence="1" type="ORF">HMPREF0409_00604</name>
</gene>
<dbReference type="Proteomes" id="UP000014361">
    <property type="component" value="Chromosome"/>
</dbReference>
<sequence>MLYIVTALYIEAKPLISLFNLKKDNTYTKFQVFSNKNIKLIISGTGKIKSATALTYLISNKDIKENDYIINIGFIASSNNNSQLGDIVYISKIQNAYSDTTFYPEMIYKHNFLEGGLTTFDKIVEKKIENIEYIDMEAYGFFQTASIFF</sequence>
<dbReference type="PANTHER" id="PTHR37822:SF2">
    <property type="entry name" value="SPORE PHOTOPRODUCT LYASE"/>
    <property type="match status" value="1"/>
</dbReference>
<dbReference type="GO" id="GO:1904047">
    <property type="term" value="F:S-adenosyl-L-methionine binding"/>
    <property type="evidence" value="ECO:0007669"/>
    <property type="project" value="TreeGrafter"/>
</dbReference>
<dbReference type="Gene3D" id="3.40.50.1580">
    <property type="entry name" value="Nucleoside phosphorylase domain"/>
    <property type="match status" value="1"/>
</dbReference>
<dbReference type="AlphaFoldDB" id="R9R9U1"/>